<proteinExistence type="predicted"/>
<evidence type="ECO:0000313" key="2">
    <source>
        <dbReference type="Proteomes" id="UP001501496"/>
    </source>
</evidence>
<accession>A0ABP8BYJ6</accession>
<dbReference type="EMBL" id="BAABCA010000001">
    <property type="protein sequence ID" value="GAA4230489.1"/>
    <property type="molecule type" value="Genomic_DNA"/>
</dbReference>
<evidence type="ECO:0000313" key="1">
    <source>
        <dbReference type="EMBL" id="GAA4230489.1"/>
    </source>
</evidence>
<dbReference type="Proteomes" id="UP001501496">
    <property type="component" value="Unassembled WGS sequence"/>
</dbReference>
<keyword evidence="2" id="KW-1185">Reference proteome</keyword>
<protein>
    <submittedName>
        <fullName evidence="1">Uncharacterized protein</fullName>
    </submittedName>
</protein>
<organism evidence="1 2">
    <name type="scientific">Postechiella marina</name>
    <dbReference type="NCBI Taxonomy" id="943941"/>
    <lineage>
        <taxon>Bacteria</taxon>
        <taxon>Pseudomonadati</taxon>
        <taxon>Bacteroidota</taxon>
        <taxon>Flavobacteriia</taxon>
        <taxon>Flavobacteriales</taxon>
        <taxon>Flavobacteriaceae</taxon>
        <taxon>Postechiella</taxon>
    </lineage>
</organism>
<gene>
    <name evidence="1" type="ORF">GCM10022291_00770</name>
</gene>
<comment type="caution">
    <text evidence="1">The sequence shown here is derived from an EMBL/GenBank/DDBJ whole genome shotgun (WGS) entry which is preliminary data.</text>
</comment>
<name>A0ABP8BYJ6_9FLAO</name>
<dbReference type="RefSeq" id="WP_344786757.1">
    <property type="nucleotide sequence ID" value="NZ_BAABCA010000001.1"/>
</dbReference>
<sequence>MSFDATKTDFRNAKIRGSESEKLNFDLYQKIAELPESEKEKNRDGV</sequence>
<reference evidence="2" key="1">
    <citation type="journal article" date="2019" name="Int. J. Syst. Evol. Microbiol.">
        <title>The Global Catalogue of Microorganisms (GCM) 10K type strain sequencing project: providing services to taxonomists for standard genome sequencing and annotation.</title>
        <authorList>
            <consortium name="The Broad Institute Genomics Platform"/>
            <consortium name="The Broad Institute Genome Sequencing Center for Infectious Disease"/>
            <person name="Wu L."/>
            <person name="Ma J."/>
        </authorList>
    </citation>
    <scope>NUCLEOTIDE SEQUENCE [LARGE SCALE GENOMIC DNA]</scope>
    <source>
        <strain evidence="2">JCM 17630</strain>
    </source>
</reference>